<feature type="binding site" evidence="5">
    <location>
        <begin position="10"/>
        <end position="15"/>
    </location>
    <ligand>
        <name>ATP</name>
        <dbReference type="ChEBI" id="CHEBI:30616"/>
    </ligand>
</feature>
<evidence type="ECO:0000256" key="1">
    <source>
        <dbReference type="ARBA" id="ARBA00022679"/>
    </source>
</evidence>
<dbReference type="GO" id="GO:0044209">
    <property type="term" value="P:AMP salvage"/>
    <property type="evidence" value="ECO:0007669"/>
    <property type="project" value="UniProtKB-UniRule"/>
</dbReference>
<feature type="binding site" evidence="5">
    <location>
        <position position="129"/>
    </location>
    <ligand>
        <name>AMP</name>
        <dbReference type="ChEBI" id="CHEBI:456215"/>
    </ligand>
</feature>
<keyword evidence="2 5" id="KW-0545">Nucleotide biosynthesis</keyword>
<feature type="binding site" evidence="5">
    <location>
        <position position="127"/>
    </location>
    <ligand>
        <name>ATP</name>
        <dbReference type="ChEBI" id="CHEBI:30616"/>
    </ligand>
</feature>
<evidence type="ECO:0000256" key="4">
    <source>
        <dbReference type="ARBA" id="ARBA00022777"/>
    </source>
</evidence>
<feature type="binding site" evidence="5">
    <location>
        <position position="92"/>
    </location>
    <ligand>
        <name>AMP</name>
        <dbReference type="ChEBI" id="CHEBI:456215"/>
    </ligand>
</feature>
<accession>A0A928Z754</accession>
<evidence type="ECO:0000313" key="8">
    <source>
        <dbReference type="EMBL" id="MBE9039323.1"/>
    </source>
</evidence>
<keyword evidence="1 5" id="KW-0808">Transferase</keyword>
<comment type="subcellular location">
    <subcellularLocation>
        <location evidence="5 7">Cytoplasm</location>
    </subcellularLocation>
</comment>
<keyword evidence="9" id="KW-1185">Reference proteome</keyword>
<proteinExistence type="inferred from homology"/>
<feature type="binding site" evidence="5">
    <location>
        <position position="168"/>
    </location>
    <ligand>
        <name>ATP</name>
        <dbReference type="ChEBI" id="CHEBI:30616"/>
    </ligand>
</feature>
<dbReference type="PANTHER" id="PTHR23359">
    <property type="entry name" value="NUCLEOTIDE KINASE"/>
    <property type="match status" value="1"/>
</dbReference>
<evidence type="ECO:0000256" key="6">
    <source>
        <dbReference type="RuleBase" id="RU003330"/>
    </source>
</evidence>
<dbReference type="EMBL" id="JADEXN010000006">
    <property type="protein sequence ID" value="MBE9039323.1"/>
    <property type="molecule type" value="Genomic_DNA"/>
</dbReference>
<dbReference type="InterPro" id="IPR033690">
    <property type="entry name" value="Adenylat_kinase_CS"/>
</dbReference>
<dbReference type="PRINTS" id="PR00094">
    <property type="entry name" value="ADENYLTKNASE"/>
</dbReference>
<dbReference type="AlphaFoldDB" id="A0A928Z754"/>
<dbReference type="SUPFAM" id="SSF52540">
    <property type="entry name" value="P-loop containing nucleoside triphosphate hydrolases"/>
    <property type="match status" value="1"/>
</dbReference>
<comment type="caution">
    <text evidence="8">The sequence shown here is derived from an EMBL/GenBank/DDBJ whole genome shotgun (WGS) entry which is preliminary data.</text>
</comment>
<dbReference type="EC" id="2.7.4.3" evidence="5 7"/>
<evidence type="ECO:0000256" key="2">
    <source>
        <dbReference type="ARBA" id="ARBA00022727"/>
    </source>
</evidence>
<dbReference type="InterPro" id="IPR000850">
    <property type="entry name" value="Adenylat/UMP-CMP_kin"/>
</dbReference>
<keyword evidence="5 7" id="KW-0067">ATP-binding</keyword>
<feature type="binding site" evidence="5">
    <location>
        <begin position="57"/>
        <end position="59"/>
    </location>
    <ligand>
        <name>AMP</name>
        <dbReference type="ChEBI" id="CHEBI:456215"/>
    </ligand>
</feature>
<feature type="binding site" evidence="5">
    <location>
        <begin position="85"/>
        <end position="88"/>
    </location>
    <ligand>
        <name>AMP</name>
        <dbReference type="ChEBI" id="CHEBI:456215"/>
    </ligand>
</feature>
<dbReference type="HAMAP" id="MF_00235">
    <property type="entry name" value="Adenylate_kinase_Adk"/>
    <property type="match status" value="1"/>
</dbReference>
<dbReference type="Proteomes" id="UP000621799">
    <property type="component" value="Unassembled WGS sequence"/>
</dbReference>
<dbReference type="GO" id="GO:0004017">
    <property type="term" value="F:AMP kinase activity"/>
    <property type="evidence" value="ECO:0007669"/>
    <property type="project" value="UniProtKB-UniRule"/>
</dbReference>
<dbReference type="PROSITE" id="PS00113">
    <property type="entry name" value="ADENYLATE_KINASE"/>
    <property type="match status" value="1"/>
</dbReference>
<dbReference type="Gene3D" id="3.40.50.300">
    <property type="entry name" value="P-loop containing nucleotide triphosphate hydrolases"/>
    <property type="match status" value="1"/>
</dbReference>
<name>A0A928Z754_9CYAN</name>
<feature type="binding site" evidence="5">
    <location>
        <position position="36"/>
    </location>
    <ligand>
        <name>AMP</name>
        <dbReference type="ChEBI" id="CHEBI:456215"/>
    </ligand>
</feature>
<dbReference type="RefSeq" id="WP_264319585.1">
    <property type="nucleotide sequence ID" value="NZ_JADEXN010000006.1"/>
</dbReference>
<evidence type="ECO:0000256" key="5">
    <source>
        <dbReference type="HAMAP-Rule" id="MF_00235"/>
    </source>
</evidence>
<keyword evidence="5" id="KW-0963">Cytoplasm</keyword>
<dbReference type="InterPro" id="IPR027417">
    <property type="entry name" value="P-loop_NTPase"/>
</dbReference>
<dbReference type="Pfam" id="PF00406">
    <property type="entry name" value="ADK"/>
    <property type="match status" value="1"/>
</dbReference>
<comment type="caution">
    <text evidence="5">Lacks conserved residue(s) required for the propagation of feature annotation.</text>
</comment>
<evidence type="ECO:0000256" key="3">
    <source>
        <dbReference type="ARBA" id="ARBA00022741"/>
    </source>
</evidence>
<protein>
    <recommendedName>
        <fullName evidence="5 7">Adenylate kinase</fullName>
        <shortName evidence="5">AK</shortName>
        <ecNumber evidence="5 7">2.7.4.3</ecNumber>
    </recommendedName>
    <alternativeName>
        <fullName evidence="5">ATP-AMP transphosphorylase</fullName>
    </alternativeName>
    <alternativeName>
        <fullName evidence="5">ATP:AMP phosphotransferase</fullName>
    </alternativeName>
    <alternativeName>
        <fullName evidence="5">Adenylate monophosphate kinase</fullName>
    </alternativeName>
</protein>
<feature type="region of interest" description="NMP" evidence="5">
    <location>
        <begin position="30"/>
        <end position="59"/>
    </location>
</feature>
<comment type="subunit">
    <text evidence="5 7">Monomer.</text>
</comment>
<evidence type="ECO:0000313" key="9">
    <source>
        <dbReference type="Proteomes" id="UP000621799"/>
    </source>
</evidence>
<comment type="domain">
    <text evidence="5">Consists of three domains, a large central CORE domain and two small peripheral domains, NMPbind and LID, which undergo movements during catalysis. The LID domain closes over the site of phosphoryl transfer upon ATP binding. Assembling and dissambling the active center during each catalytic cycle provides an effective means to prevent ATP hydrolysis.</text>
</comment>
<feature type="binding site" evidence="5">
    <location>
        <position position="140"/>
    </location>
    <ligand>
        <name>AMP</name>
        <dbReference type="ChEBI" id="CHEBI:456215"/>
    </ligand>
</feature>
<sequence length="183" mass="20585">MKLVILGGPGAGKGTQGKQLCSHLNIPWISTGEIFRGAIAAQTNLGLQSAPFVEKGELVPDTIAIELIRERLTQPDAQSGWLLDGYPRTAFQAEELDFLLDDLGQRLDWAIWIDVPVSVLMSRSLERSRADDRPEIVRRRIDLFHQRTIPITEYYEPRQRLLRIDGDRPPESIARGLLETLGC</sequence>
<evidence type="ECO:0000256" key="7">
    <source>
        <dbReference type="RuleBase" id="RU003331"/>
    </source>
</evidence>
<comment type="similarity">
    <text evidence="5 6">Belongs to the adenylate kinase family.</text>
</comment>
<comment type="catalytic activity">
    <reaction evidence="5 7">
        <text>AMP + ATP = 2 ADP</text>
        <dbReference type="Rhea" id="RHEA:12973"/>
        <dbReference type="ChEBI" id="CHEBI:30616"/>
        <dbReference type="ChEBI" id="CHEBI:456215"/>
        <dbReference type="ChEBI" id="CHEBI:456216"/>
        <dbReference type="EC" id="2.7.4.3"/>
    </reaction>
</comment>
<dbReference type="CDD" id="cd01428">
    <property type="entry name" value="ADK"/>
    <property type="match status" value="1"/>
</dbReference>
<comment type="pathway">
    <text evidence="5">Purine metabolism; AMP biosynthesis via salvage pathway; AMP from ADP: step 1/1.</text>
</comment>
<organism evidence="8 9">
    <name type="scientific">Zarconia navalis LEGE 11467</name>
    <dbReference type="NCBI Taxonomy" id="1828826"/>
    <lineage>
        <taxon>Bacteria</taxon>
        <taxon>Bacillati</taxon>
        <taxon>Cyanobacteriota</taxon>
        <taxon>Cyanophyceae</taxon>
        <taxon>Oscillatoriophycideae</taxon>
        <taxon>Oscillatoriales</taxon>
        <taxon>Oscillatoriales incertae sedis</taxon>
        <taxon>Zarconia</taxon>
        <taxon>Zarconia navalis</taxon>
    </lineage>
</organism>
<keyword evidence="3 5" id="KW-0547">Nucleotide-binding</keyword>
<keyword evidence="4 5" id="KW-0418">Kinase</keyword>
<reference evidence="8" key="1">
    <citation type="submission" date="2020-10" db="EMBL/GenBank/DDBJ databases">
        <authorList>
            <person name="Castelo-Branco R."/>
            <person name="Eusebio N."/>
            <person name="Adriana R."/>
            <person name="Vieira A."/>
            <person name="Brugerolle De Fraissinette N."/>
            <person name="Rezende De Castro R."/>
            <person name="Schneider M.P."/>
            <person name="Vasconcelos V."/>
            <person name="Leao P.N."/>
        </authorList>
    </citation>
    <scope>NUCLEOTIDE SEQUENCE</scope>
    <source>
        <strain evidence="8">LEGE 11467</strain>
    </source>
</reference>
<comment type="function">
    <text evidence="5">Catalyzes the reversible transfer of the terminal phosphate group between ATP and AMP. Plays an important role in cellular energy homeostasis and in adenine nucleotide metabolism.</text>
</comment>
<dbReference type="GO" id="GO:0005737">
    <property type="term" value="C:cytoplasm"/>
    <property type="evidence" value="ECO:0007669"/>
    <property type="project" value="UniProtKB-SubCell"/>
</dbReference>
<dbReference type="GO" id="GO:0005524">
    <property type="term" value="F:ATP binding"/>
    <property type="evidence" value="ECO:0007669"/>
    <property type="project" value="UniProtKB-UniRule"/>
</dbReference>
<feature type="binding site" evidence="5">
    <location>
        <position position="31"/>
    </location>
    <ligand>
        <name>AMP</name>
        <dbReference type="ChEBI" id="CHEBI:456215"/>
    </ligand>
</feature>
<gene>
    <name evidence="5" type="primary">adk</name>
    <name evidence="8" type="ORF">IQ235_00750</name>
</gene>